<feature type="compositionally biased region" description="Low complexity" evidence="1">
    <location>
        <begin position="232"/>
        <end position="262"/>
    </location>
</feature>
<evidence type="ECO:0008006" key="6">
    <source>
        <dbReference type="Google" id="ProtNLM"/>
    </source>
</evidence>
<dbReference type="AlphaFoldDB" id="A0A7Y9FGU6"/>
<accession>A0A7Y9FGU6</accession>
<evidence type="ECO:0000313" key="3">
    <source>
        <dbReference type="EMBL" id="NYD87086.1"/>
    </source>
</evidence>
<dbReference type="EMBL" id="BONN01000003">
    <property type="protein sequence ID" value="GIG32128.1"/>
    <property type="molecule type" value="Genomic_DNA"/>
</dbReference>
<reference evidence="3 4" key="1">
    <citation type="submission" date="2020-07" db="EMBL/GenBank/DDBJ databases">
        <title>Sequencing the genomes of 1000 actinobacteria strains.</title>
        <authorList>
            <person name="Klenk H.-P."/>
        </authorList>
    </citation>
    <scope>NUCLEOTIDE SEQUENCE [LARGE SCALE GENOMIC DNA]</scope>
    <source>
        <strain evidence="3 4">DSM 24482</strain>
    </source>
</reference>
<evidence type="ECO:0000313" key="2">
    <source>
        <dbReference type="EMBL" id="GIG32128.1"/>
    </source>
</evidence>
<feature type="compositionally biased region" description="Basic and acidic residues" evidence="1">
    <location>
        <begin position="57"/>
        <end position="66"/>
    </location>
</feature>
<name>A0A7Y9FGU6_9CELL</name>
<comment type="caution">
    <text evidence="3">The sequence shown here is derived from an EMBL/GenBank/DDBJ whole genome shotgun (WGS) entry which is preliminary data.</text>
</comment>
<dbReference type="Proteomes" id="UP000618382">
    <property type="component" value="Unassembled WGS sequence"/>
</dbReference>
<feature type="compositionally biased region" description="Low complexity" evidence="1">
    <location>
        <begin position="34"/>
        <end position="54"/>
    </location>
</feature>
<protein>
    <recommendedName>
        <fullName evidence="6">DUF3806 domain-containing protein</fullName>
    </recommendedName>
</protein>
<feature type="compositionally biased region" description="Low complexity" evidence="1">
    <location>
        <begin position="277"/>
        <end position="288"/>
    </location>
</feature>
<organism evidence="3 4">
    <name type="scientific">Cellulomonas oligotrophica</name>
    <dbReference type="NCBI Taxonomy" id="931536"/>
    <lineage>
        <taxon>Bacteria</taxon>
        <taxon>Bacillati</taxon>
        <taxon>Actinomycetota</taxon>
        <taxon>Actinomycetes</taxon>
        <taxon>Micrococcales</taxon>
        <taxon>Cellulomonadaceae</taxon>
        <taxon>Cellulomonas</taxon>
    </lineage>
</organism>
<dbReference type="RefSeq" id="WP_140459549.1">
    <property type="nucleotide sequence ID" value="NZ_BAABFI010000009.1"/>
</dbReference>
<dbReference type="Proteomes" id="UP000577956">
    <property type="component" value="Unassembled WGS sequence"/>
</dbReference>
<dbReference type="EMBL" id="JACCBK010000001">
    <property type="protein sequence ID" value="NYD87086.1"/>
    <property type="molecule type" value="Genomic_DNA"/>
</dbReference>
<keyword evidence="5" id="KW-1185">Reference proteome</keyword>
<evidence type="ECO:0000313" key="4">
    <source>
        <dbReference type="Proteomes" id="UP000577956"/>
    </source>
</evidence>
<feature type="compositionally biased region" description="Pro residues" evidence="1">
    <location>
        <begin position="220"/>
        <end position="231"/>
    </location>
</feature>
<gene>
    <name evidence="3" type="ORF">BKA21_002635</name>
    <name evidence="2" type="ORF">Col01nite_12870</name>
</gene>
<evidence type="ECO:0000256" key="1">
    <source>
        <dbReference type="SAM" id="MobiDB-lite"/>
    </source>
</evidence>
<proteinExistence type="predicted"/>
<feature type="region of interest" description="Disordered" evidence="1">
    <location>
        <begin position="1"/>
        <end position="85"/>
    </location>
</feature>
<evidence type="ECO:0000313" key="5">
    <source>
        <dbReference type="Proteomes" id="UP000618382"/>
    </source>
</evidence>
<feature type="region of interest" description="Disordered" evidence="1">
    <location>
        <begin position="212"/>
        <end position="292"/>
    </location>
</feature>
<sequence>MHATPAPRLKARTAPTDASGMDSATTTLGRTPSDPSAPVGDAADAPAALTADQPVGTRDHDTRDHGTGVPADGTDDPAATTRPLSPVENLHLDRLRVWLREDGVDTADTASLAARWADLLARHGADAPAPTGAVAALGIAVGDVLVDRAPGATWVMCAGPDGATPGVVHPARPSAPVVAVLDAHARWRARAQDWVPGYVDRAVAHLTDPSTAVTSAAGPVPSPVPASPTPAPADAADPVPAADPAPAAAAQAAPATAPTALPSRRRARPDAGPATSPAADGALPGPDALPHRPSETVLDLALRSLERALARAVADPAGVGAFVSVRDASGLRTTDLDGPDALAQAREHARRSRADEAAVAWAEPHDGGSRVVVDASAAGEVGIRVAHAFAADADGGREVGGPLVLGQAAPLL</sequence>
<reference evidence="2 5" key="2">
    <citation type="submission" date="2021-01" db="EMBL/GenBank/DDBJ databases">
        <title>Whole genome shotgun sequence of Cellulomonas oligotrophica NBRC 109435.</title>
        <authorList>
            <person name="Komaki H."/>
            <person name="Tamura T."/>
        </authorList>
    </citation>
    <scope>NUCLEOTIDE SEQUENCE [LARGE SCALE GENOMIC DNA]</scope>
    <source>
        <strain evidence="2 5">NBRC 109435</strain>
    </source>
</reference>